<dbReference type="InterPro" id="IPR009959">
    <property type="entry name" value="Cyclase_SnoaL-like"/>
</dbReference>
<dbReference type="InterPro" id="IPR032710">
    <property type="entry name" value="NTF2-like_dom_sf"/>
</dbReference>
<name>A0A9P8RJT2_9PEZI</name>
<reference evidence="1" key="1">
    <citation type="journal article" date="2021" name="Nat. Commun.">
        <title>Genetic determinants of endophytism in the Arabidopsis root mycobiome.</title>
        <authorList>
            <person name="Mesny F."/>
            <person name="Miyauchi S."/>
            <person name="Thiergart T."/>
            <person name="Pickel B."/>
            <person name="Atanasova L."/>
            <person name="Karlsson M."/>
            <person name="Huettel B."/>
            <person name="Barry K.W."/>
            <person name="Haridas S."/>
            <person name="Chen C."/>
            <person name="Bauer D."/>
            <person name="Andreopoulos W."/>
            <person name="Pangilinan J."/>
            <person name="LaButti K."/>
            <person name="Riley R."/>
            <person name="Lipzen A."/>
            <person name="Clum A."/>
            <person name="Drula E."/>
            <person name="Henrissat B."/>
            <person name="Kohler A."/>
            <person name="Grigoriev I.V."/>
            <person name="Martin F.M."/>
            <person name="Hacquard S."/>
        </authorList>
    </citation>
    <scope>NUCLEOTIDE SEQUENCE</scope>
    <source>
        <strain evidence="1">MPI-SDFR-AT-0073</strain>
    </source>
</reference>
<dbReference type="GO" id="GO:0030638">
    <property type="term" value="P:polyketide metabolic process"/>
    <property type="evidence" value="ECO:0007669"/>
    <property type="project" value="InterPro"/>
</dbReference>
<dbReference type="Proteomes" id="UP000758603">
    <property type="component" value="Unassembled WGS sequence"/>
</dbReference>
<dbReference type="EMBL" id="JAGPXC010000014">
    <property type="protein sequence ID" value="KAH6639990.1"/>
    <property type="molecule type" value="Genomic_DNA"/>
</dbReference>
<proteinExistence type="predicted"/>
<organism evidence="1 2">
    <name type="scientific">Truncatella angustata</name>
    <dbReference type="NCBI Taxonomy" id="152316"/>
    <lineage>
        <taxon>Eukaryota</taxon>
        <taxon>Fungi</taxon>
        <taxon>Dikarya</taxon>
        <taxon>Ascomycota</taxon>
        <taxon>Pezizomycotina</taxon>
        <taxon>Sordariomycetes</taxon>
        <taxon>Xylariomycetidae</taxon>
        <taxon>Amphisphaeriales</taxon>
        <taxon>Sporocadaceae</taxon>
        <taxon>Truncatella</taxon>
    </lineage>
</organism>
<dbReference type="OrthoDB" id="2830113at2759"/>
<accession>A0A9P8RJT2</accession>
<protein>
    <recommendedName>
        <fullName evidence="3">Ester cyclase</fullName>
    </recommendedName>
</protein>
<evidence type="ECO:0008006" key="3">
    <source>
        <dbReference type="Google" id="ProtNLM"/>
    </source>
</evidence>
<dbReference type="SUPFAM" id="SSF54427">
    <property type="entry name" value="NTF2-like"/>
    <property type="match status" value="1"/>
</dbReference>
<dbReference type="GeneID" id="70130013"/>
<dbReference type="AlphaFoldDB" id="A0A9P8RJT2"/>
<comment type="caution">
    <text evidence="1">The sequence shown here is derived from an EMBL/GenBank/DDBJ whole genome shotgun (WGS) entry which is preliminary data.</text>
</comment>
<gene>
    <name evidence="1" type="ORF">BKA67DRAFT_542520</name>
</gene>
<sequence>MAAGKSDSADAVPQSEQLNKRKMIEFYNSYIRAINEGPSEAALSRFVRPEVTHNSKGMPLSRYISLITDTSVAFHDMLAHIVDLLVDEELQLIAAKIEWSGTLITPLRGVEPNGQSTRFSEMVHYQLESGLIAQVWSVVDWDSFASQTN</sequence>
<dbReference type="RefSeq" id="XP_045951064.1">
    <property type="nucleotide sequence ID" value="XM_046101121.1"/>
</dbReference>
<keyword evidence="2" id="KW-1185">Reference proteome</keyword>
<dbReference type="Pfam" id="PF07366">
    <property type="entry name" value="SnoaL"/>
    <property type="match status" value="1"/>
</dbReference>
<evidence type="ECO:0000313" key="2">
    <source>
        <dbReference type="Proteomes" id="UP000758603"/>
    </source>
</evidence>
<evidence type="ECO:0000313" key="1">
    <source>
        <dbReference type="EMBL" id="KAH6639990.1"/>
    </source>
</evidence>
<dbReference type="Gene3D" id="3.10.450.50">
    <property type="match status" value="1"/>
</dbReference>